<proteinExistence type="predicted"/>
<reference evidence="1 2" key="1">
    <citation type="submission" date="2024-06" db="EMBL/GenBank/DDBJ databases">
        <title>Pontibacter populi HYL7-15.</title>
        <authorList>
            <person name="Kim M.K."/>
        </authorList>
    </citation>
    <scope>NUCLEOTIDE SEQUENCE [LARGE SCALE GENOMIC DNA]</scope>
    <source>
        <strain evidence="1 2">HYL7-15</strain>
    </source>
</reference>
<evidence type="ECO:0008006" key="3">
    <source>
        <dbReference type="Google" id="ProtNLM"/>
    </source>
</evidence>
<dbReference type="CDD" id="cd22784">
    <property type="entry name" value="DPBB_MltA_YuiC-like"/>
    <property type="match status" value="1"/>
</dbReference>
<gene>
    <name evidence="1" type="ORF">ABS362_09275</name>
</gene>
<protein>
    <recommendedName>
        <fullName evidence="3">3D domain-containing protein</fullName>
    </recommendedName>
</protein>
<sequence>MIRYKILAAVFSVIVAVAEEFSLLKLEPASSNIESEEKWLAIPEPPRATPIPLPTLKVSASVYHPEPHQTDSTPFITADGSRINRRDPGKHRWLAVSRNLHARWGGDLEFGDSLWVSGISDDLDGLYIVRDVMNRRFRNQVDILVGRKDKVMGFWKNVGIAKFEQPTQRSAAVAVTN</sequence>
<evidence type="ECO:0000313" key="1">
    <source>
        <dbReference type="EMBL" id="MER2997737.1"/>
    </source>
</evidence>
<keyword evidence="2" id="KW-1185">Reference proteome</keyword>
<dbReference type="EMBL" id="JBEOKT010000006">
    <property type="protein sequence ID" value="MER2997737.1"/>
    <property type="molecule type" value="Genomic_DNA"/>
</dbReference>
<accession>A0ABV1RUJ4</accession>
<organism evidence="1 2">
    <name type="scientific">Pontibacter populi</name>
    <dbReference type="NCBI Taxonomy" id="890055"/>
    <lineage>
        <taxon>Bacteria</taxon>
        <taxon>Pseudomonadati</taxon>
        <taxon>Bacteroidota</taxon>
        <taxon>Cytophagia</taxon>
        <taxon>Cytophagales</taxon>
        <taxon>Hymenobacteraceae</taxon>
        <taxon>Pontibacter</taxon>
    </lineage>
</organism>
<comment type="caution">
    <text evidence="1">The sequence shown here is derived from an EMBL/GenBank/DDBJ whole genome shotgun (WGS) entry which is preliminary data.</text>
</comment>
<dbReference type="Proteomes" id="UP001476807">
    <property type="component" value="Unassembled WGS sequence"/>
</dbReference>
<dbReference type="RefSeq" id="WP_350412153.1">
    <property type="nucleotide sequence ID" value="NZ_JBEOKT010000006.1"/>
</dbReference>
<evidence type="ECO:0000313" key="2">
    <source>
        <dbReference type="Proteomes" id="UP001476807"/>
    </source>
</evidence>
<name>A0ABV1RUJ4_9BACT</name>